<reference evidence="3" key="1">
    <citation type="submission" date="2017-03" db="EMBL/GenBank/DDBJ databases">
        <title>Phytopthora megakarya and P. palmivora, two closely related causual agents of cacao black pod achieved similar genome size and gene model numbers by different mechanisms.</title>
        <authorList>
            <person name="Ali S."/>
            <person name="Shao J."/>
            <person name="Larry D.J."/>
            <person name="Kronmiller B."/>
            <person name="Shen D."/>
            <person name="Strem M.D."/>
            <person name="Melnick R.L."/>
            <person name="Guiltinan M.J."/>
            <person name="Tyler B.M."/>
            <person name="Meinhardt L.W."/>
            <person name="Bailey B.A."/>
        </authorList>
    </citation>
    <scope>NUCLEOTIDE SEQUENCE [LARGE SCALE GENOMIC DNA]</scope>
    <source>
        <strain evidence="3">zdho120</strain>
    </source>
</reference>
<organism evidence="2 3">
    <name type="scientific">Phytophthora megakarya</name>
    <dbReference type="NCBI Taxonomy" id="4795"/>
    <lineage>
        <taxon>Eukaryota</taxon>
        <taxon>Sar</taxon>
        <taxon>Stramenopiles</taxon>
        <taxon>Oomycota</taxon>
        <taxon>Peronosporomycetes</taxon>
        <taxon>Peronosporales</taxon>
        <taxon>Peronosporaceae</taxon>
        <taxon>Phytophthora</taxon>
    </lineage>
</organism>
<dbReference type="GO" id="GO:0015074">
    <property type="term" value="P:DNA integration"/>
    <property type="evidence" value="ECO:0007669"/>
    <property type="project" value="InterPro"/>
</dbReference>
<dbReference type="Proteomes" id="UP000198211">
    <property type="component" value="Unassembled WGS sequence"/>
</dbReference>
<dbReference type="SUPFAM" id="SSF56349">
    <property type="entry name" value="DNA breaking-rejoining enzymes"/>
    <property type="match status" value="1"/>
</dbReference>
<proteinExistence type="predicted"/>
<dbReference type="EMBL" id="NBNE01000243">
    <property type="protein sequence ID" value="OWZ21243.1"/>
    <property type="molecule type" value="Genomic_DNA"/>
</dbReference>
<evidence type="ECO:0000313" key="2">
    <source>
        <dbReference type="EMBL" id="OWZ21243.1"/>
    </source>
</evidence>
<dbReference type="GO" id="GO:0006310">
    <property type="term" value="P:DNA recombination"/>
    <property type="evidence" value="ECO:0007669"/>
    <property type="project" value="UniProtKB-KW"/>
</dbReference>
<dbReference type="OrthoDB" id="10065968at2759"/>
<dbReference type="InterPro" id="IPR011010">
    <property type="entry name" value="DNA_brk_join_enz"/>
</dbReference>
<dbReference type="GO" id="GO:0003677">
    <property type="term" value="F:DNA binding"/>
    <property type="evidence" value="ECO:0007669"/>
    <property type="project" value="InterPro"/>
</dbReference>
<evidence type="ECO:0000313" key="3">
    <source>
        <dbReference type="Proteomes" id="UP000198211"/>
    </source>
</evidence>
<evidence type="ECO:0000256" key="1">
    <source>
        <dbReference type="ARBA" id="ARBA00023172"/>
    </source>
</evidence>
<sequence>MADGGSRARSKDAFFTKSRGIPVAPEFATALTIDFSGAKNANSAANTASVSTSVKTHLQARRDLGAVNHGYLFVDLSAEKVSSALKATATRAGLEKSMYSSHSLKSGDATALKAGRVDSLSIKLLGRWVPHCYEE</sequence>
<comment type="caution">
    <text evidence="2">The sequence shown here is derived from an EMBL/GenBank/DDBJ whole genome shotgun (WGS) entry which is preliminary data.</text>
</comment>
<accession>A0A225WUF2</accession>
<keyword evidence="3" id="KW-1185">Reference proteome</keyword>
<protein>
    <submittedName>
        <fullName evidence="2">Uncharacterized protein</fullName>
    </submittedName>
</protein>
<name>A0A225WUF2_9STRA</name>
<dbReference type="AlphaFoldDB" id="A0A225WUF2"/>
<dbReference type="InterPro" id="IPR013762">
    <property type="entry name" value="Integrase-like_cat_sf"/>
</dbReference>
<keyword evidence="1" id="KW-0233">DNA recombination</keyword>
<dbReference type="Gene3D" id="1.10.443.10">
    <property type="entry name" value="Intergrase catalytic core"/>
    <property type="match status" value="1"/>
</dbReference>
<gene>
    <name evidence="2" type="ORF">PHMEG_0004222</name>
</gene>